<gene>
    <name evidence="2" type="ORF">S06H3_30056</name>
</gene>
<dbReference type="PANTHER" id="PTHR43694:SF1">
    <property type="entry name" value="RIBONUCLEASE J"/>
    <property type="match status" value="1"/>
</dbReference>
<evidence type="ECO:0000313" key="2">
    <source>
        <dbReference type="EMBL" id="GAI25963.1"/>
    </source>
</evidence>
<feature type="domain" description="Zn-dependent metallo-hydrolase RNA specificity" evidence="1">
    <location>
        <begin position="243"/>
        <end position="278"/>
    </location>
</feature>
<name>X1M3R2_9ZZZZ</name>
<dbReference type="Gene3D" id="3.60.15.10">
    <property type="entry name" value="Ribonuclease Z/Hydroxyacylglutathione hydrolase-like"/>
    <property type="match status" value="2"/>
</dbReference>
<proteinExistence type="predicted"/>
<reference evidence="2" key="1">
    <citation type="journal article" date="2014" name="Front. Microbiol.">
        <title>High frequency of phylogenetically diverse reductive dehalogenase-homologous genes in deep subseafloor sedimentary metagenomes.</title>
        <authorList>
            <person name="Kawai M."/>
            <person name="Futagami T."/>
            <person name="Toyoda A."/>
            <person name="Takaki Y."/>
            <person name="Nishi S."/>
            <person name="Hori S."/>
            <person name="Arai W."/>
            <person name="Tsubouchi T."/>
            <person name="Morono Y."/>
            <person name="Uchiyama I."/>
            <person name="Ito T."/>
            <person name="Fujiyama A."/>
            <person name="Inagaki F."/>
            <person name="Takami H."/>
        </authorList>
    </citation>
    <scope>NUCLEOTIDE SEQUENCE</scope>
    <source>
        <strain evidence="2">Expedition CK06-06</strain>
    </source>
</reference>
<dbReference type="InterPro" id="IPR011108">
    <property type="entry name" value="RMMBL"/>
</dbReference>
<dbReference type="SUPFAM" id="SSF56281">
    <property type="entry name" value="Metallo-hydrolase/oxidoreductase"/>
    <property type="match status" value="1"/>
</dbReference>
<comment type="caution">
    <text evidence="2">The sequence shown here is derived from an EMBL/GenBank/DDBJ whole genome shotgun (WGS) entry which is preliminary data.</text>
</comment>
<organism evidence="2">
    <name type="scientific">marine sediment metagenome</name>
    <dbReference type="NCBI Taxonomy" id="412755"/>
    <lineage>
        <taxon>unclassified sequences</taxon>
        <taxon>metagenomes</taxon>
        <taxon>ecological metagenomes</taxon>
    </lineage>
</organism>
<sequence>SIYGATAFALETSQGWVIYTGDLRLHGKMGYKTKEFANEVAKLQPIVLLCEGTNIGEEGNAVTEEEVLQNAFQKIEEAEGKLVIADFGPRNLERLLTFREIAASHGRKLAILPKDAYLLQSLHLVMPEMPDPIADNTLVVYEEVKNVLNWEKDLLKCYRDKGKTVQPEDISRDEEAYILCLSFWDINELIDIRPGKGGLYIYSSSEAFNEEQRIDMRRLRQWIDHFRLLPAGVPDAQTGKVAEAERGLHSSGHASASELLEIIETINPRIVIPIHTETPELF</sequence>
<protein>
    <recommendedName>
        <fullName evidence="1">Zn-dependent metallo-hydrolase RNA specificity domain-containing protein</fullName>
    </recommendedName>
</protein>
<dbReference type="AlphaFoldDB" id="X1M3R2"/>
<dbReference type="EMBL" id="BARV01017671">
    <property type="protein sequence ID" value="GAI25963.1"/>
    <property type="molecule type" value="Genomic_DNA"/>
</dbReference>
<dbReference type="InterPro" id="IPR036866">
    <property type="entry name" value="RibonucZ/Hydroxyglut_hydro"/>
</dbReference>
<dbReference type="PANTHER" id="PTHR43694">
    <property type="entry name" value="RIBONUCLEASE J"/>
    <property type="match status" value="1"/>
</dbReference>
<dbReference type="Pfam" id="PF07521">
    <property type="entry name" value="RMMBL"/>
    <property type="match status" value="1"/>
</dbReference>
<dbReference type="Gene3D" id="3.40.50.10710">
    <property type="entry name" value="Metallo-hydrolase/oxidoreductase"/>
    <property type="match status" value="1"/>
</dbReference>
<accession>X1M3R2</accession>
<feature type="non-terminal residue" evidence="2">
    <location>
        <position position="282"/>
    </location>
</feature>
<evidence type="ECO:0000259" key="1">
    <source>
        <dbReference type="Pfam" id="PF07521"/>
    </source>
</evidence>
<feature type="non-terminal residue" evidence="2">
    <location>
        <position position="1"/>
    </location>
</feature>
<dbReference type="InterPro" id="IPR042173">
    <property type="entry name" value="RNase_J_2"/>
</dbReference>